<dbReference type="EMBL" id="JAUSZS010000008">
    <property type="protein sequence ID" value="MDQ0936223.1"/>
    <property type="molecule type" value="Genomic_DNA"/>
</dbReference>
<accession>A0ABU0RX00</accession>
<feature type="region of interest" description="Disordered" evidence="1">
    <location>
        <begin position="46"/>
        <end position="127"/>
    </location>
</feature>
<dbReference type="Proteomes" id="UP001223072">
    <property type="component" value="Unassembled WGS sequence"/>
</dbReference>
<feature type="compositionally biased region" description="Gly residues" evidence="1">
    <location>
        <begin position="117"/>
        <end position="127"/>
    </location>
</feature>
<gene>
    <name evidence="3" type="ORF">QFZ49_006198</name>
</gene>
<evidence type="ECO:0000313" key="3">
    <source>
        <dbReference type="EMBL" id="MDQ0936223.1"/>
    </source>
</evidence>
<protein>
    <recommendedName>
        <fullName evidence="5">Secreted protein</fullName>
    </recommendedName>
</protein>
<keyword evidence="2" id="KW-1133">Transmembrane helix</keyword>
<dbReference type="RefSeq" id="WP_307629679.1">
    <property type="nucleotide sequence ID" value="NZ_JAUSZS010000008.1"/>
</dbReference>
<reference evidence="3 4" key="1">
    <citation type="submission" date="2023-07" db="EMBL/GenBank/DDBJ databases">
        <title>Comparative genomics of wheat-associated soil bacteria to identify genetic determinants of phenazine resistance.</title>
        <authorList>
            <person name="Mouncey N."/>
        </authorList>
    </citation>
    <scope>NUCLEOTIDE SEQUENCE [LARGE SCALE GENOMIC DNA]</scope>
    <source>
        <strain evidence="3 4">W2I16</strain>
    </source>
</reference>
<feature type="compositionally biased region" description="Basic and acidic residues" evidence="1">
    <location>
        <begin position="46"/>
        <end position="60"/>
    </location>
</feature>
<evidence type="ECO:0000256" key="2">
    <source>
        <dbReference type="SAM" id="Phobius"/>
    </source>
</evidence>
<comment type="caution">
    <text evidence="3">The sequence shown here is derived from an EMBL/GenBank/DDBJ whole genome shotgun (WGS) entry which is preliminary data.</text>
</comment>
<feature type="transmembrane region" description="Helical" evidence="2">
    <location>
        <begin position="20"/>
        <end position="40"/>
    </location>
</feature>
<keyword evidence="2" id="KW-0472">Membrane</keyword>
<keyword evidence="4" id="KW-1185">Reference proteome</keyword>
<evidence type="ECO:0000313" key="4">
    <source>
        <dbReference type="Proteomes" id="UP001223072"/>
    </source>
</evidence>
<sequence>MTTAEAADAGQVLAASSNVLNVIAAFAGGLIVVALLIWAVRLGVRTKEAESPPPRPEEQPRLPATGPVHEEREQRGPNEVPHTVDESERLSPHNLHSSGTKRGEDQTRPRWSPGNSGSFGSGGSGRK</sequence>
<organism evidence="3 4">
    <name type="scientific">Streptomyces turgidiscabies</name>
    <dbReference type="NCBI Taxonomy" id="85558"/>
    <lineage>
        <taxon>Bacteria</taxon>
        <taxon>Bacillati</taxon>
        <taxon>Actinomycetota</taxon>
        <taxon>Actinomycetes</taxon>
        <taxon>Kitasatosporales</taxon>
        <taxon>Streptomycetaceae</taxon>
        <taxon>Streptomyces</taxon>
    </lineage>
</organism>
<feature type="compositionally biased region" description="Basic and acidic residues" evidence="1">
    <location>
        <begin position="68"/>
        <end position="91"/>
    </location>
</feature>
<evidence type="ECO:0008006" key="5">
    <source>
        <dbReference type="Google" id="ProtNLM"/>
    </source>
</evidence>
<dbReference type="InterPro" id="IPR045513">
    <property type="entry name" value="DUF6479"/>
</dbReference>
<evidence type="ECO:0000256" key="1">
    <source>
        <dbReference type="SAM" id="MobiDB-lite"/>
    </source>
</evidence>
<dbReference type="Pfam" id="PF20087">
    <property type="entry name" value="DUF6479"/>
    <property type="match status" value="1"/>
</dbReference>
<keyword evidence="2" id="KW-0812">Transmembrane</keyword>
<proteinExistence type="predicted"/>
<name>A0ABU0RX00_9ACTN</name>